<protein>
    <submittedName>
        <fullName evidence="1">Uncharacterized protein</fullName>
    </submittedName>
</protein>
<name>A0A5J4QKL8_9ZZZZ</name>
<dbReference type="AlphaFoldDB" id="A0A5J4QKL8"/>
<dbReference type="EMBL" id="SNRY01003289">
    <property type="protein sequence ID" value="KAA6321518.1"/>
    <property type="molecule type" value="Genomic_DNA"/>
</dbReference>
<evidence type="ECO:0000313" key="1">
    <source>
        <dbReference type="EMBL" id="KAA6321518.1"/>
    </source>
</evidence>
<proteinExistence type="predicted"/>
<gene>
    <name evidence="1" type="ORF">EZS27_028837</name>
</gene>
<comment type="caution">
    <text evidence="1">The sequence shown here is derived from an EMBL/GenBank/DDBJ whole genome shotgun (WGS) entry which is preliminary data.</text>
</comment>
<accession>A0A5J4QKL8</accession>
<sequence>MIYTLLLCNLNRIFLTSSLRHPIPKFIIKRGSITILIGFHFGTFRNFKHYYLFYVQKHFHSSLSTSDSNK</sequence>
<reference evidence="1" key="1">
    <citation type="submission" date="2019-03" db="EMBL/GenBank/DDBJ databases">
        <title>Single cell metagenomics reveals metabolic interactions within the superorganism composed of flagellate Streblomastix strix and complex community of Bacteroidetes bacteria on its surface.</title>
        <authorList>
            <person name="Treitli S.C."/>
            <person name="Kolisko M."/>
            <person name="Husnik F."/>
            <person name="Keeling P."/>
            <person name="Hampl V."/>
        </authorList>
    </citation>
    <scope>NUCLEOTIDE SEQUENCE</scope>
    <source>
        <strain evidence="1">STM</strain>
    </source>
</reference>
<organism evidence="1">
    <name type="scientific">termite gut metagenome</name>
    <dbReference type="NCBI Taxonomy" id="433724"/>
    <lineage>
        <taxon>unclassified sequences</taxon>
        <taxon>metagenomes</taxon>
        <taxon>organismal metagenomes</taxon>
    </lineage>
</organism>